<dbReference type="InterPro" id="IPR001910">
    <property type="entry name" value="Inosine/uridine_hydrolase_dom"/>
</dbReference>
<sequence>MNSRTTSEPLNQHDENGWSTMTLRMAPHPRPIYLDCDTGIDDAMALAFLLATPGIRLVGIGTVSGCVNPAVAAANTLSLLATAGRDDIPVAVGAWEPVSGTSRRGAAHMHGRNGIGDVLLPRSPRRPVDDSATELLIRLAHEYPGELEIIAVGPLTNLAEALCTDPELPRLVRRVTIMGGAVFAPGNAGKFAEGNIAADPTAAADVFAASWPVTLVPLDATAPHTFDETHRRALTAAPGLTQHALAAMLGTCLTQCGKQFSTRRFALHNSIAAAFATGSLEAERAPTLHVCVDTSAGPRRGQTHFTKVEGAPAGGPGTARPGGLPAGGLPAGGLPATAGPAGQNPHEARVVLSLRRNAAALLLERILTLAPAPVHVPAAEPASALATAGARALAPARARRQAEPVPV</sequence>
<accession>A0A4R8XW50</accession>
<reference evidence="5 6" key="1">
    <citation type="submission" date="2019-03" db="EMBL/GenBank/DDBJ databases">
        <title>Genomics of glacier-inhabiting Cryobacterium strains.</title>
        <authorList>
            <person name="Liu Q."/>
            <person name="Xin Y.-H."/>
        </authorList>
    </citation>
    <scope>NUCLEOTIDE SEQUENCE [LARGE SCALE GENOMIC DNA]</scope>
    <source>
        <strain evidence="5 6">TMT2-48-2</strain>
    </source>
</reference>
<keyword evidence="6" id="KW-1185">Reference proteome</keyword>
<proteinExistence type="predicted"/>
<feature type="domain" description="Inosine/uridine-preferring nucleoside hydrolase" evidence="4">
    <location>
        <begin position="32"/>
        <end position="306"/>
    </location>
</feature>
<dbReference type="GO" id="GO:0006152">
    <property type="term" value="P:purine nucleoside catabolic process"/>
    <property type="evidence" value="ECO:0007669"/>
    <property type="project" value="TreeGrafter"/>
</dbReference>
<evidence type="ECO:0000256" key="1">
    <source>
        <dbReference type="ARBA" id="ARBA00022801"/>
    </source>
</evidence>
<dbReference type="GO" id="GO:0005829">
    <property type="term" value="C:cytosol"/>
    <property type="evidence" value="ECO:0007669"/>
    <property type="project" value="TreeGrafter"/>
</dbReference>
<dbReference type="Proteomes" id="UP000298433">
    <property type="component" value="Unassembled WGS sequence"/>
</dbReference>
<dbReference type="AlphaFoldDB" id="A0A4R8XW50"/>
<protein>
    <submittedName>
        <fullName evidence="5">Nucleoside hydrolase</fullName>
    </submittedName>
</protein>
<dbReference type="InterPro" id="IPR023186">
    <property type="entry name" value="IUNH"/>
</dbReference>
<dbReference type="Gene3D" id="3.90.245.10">
    <property type="entry name" value="Ribonucleoside hydrolase-like"/>
    <property type="match status" value="1"/>
</dbReference>
<dbReference type="Pfam" id="PF01156">
    <property type="entry name" value="IU_nuc_hydro"/>
    <property type="match status" value="1"/>
</dbReference>
<name>A0A4R8XW50_9MICO</name>
<keyword evidence="2" id="KW-0326">Glycosidase</keyword>
<dbReference type="OrthoDB" id="9797882at2"/>
<organism evidence="5 6">
    <name type="scientific">Cryobacterium cheniae</name>
    <dbReference type="NCBI Taxonomy" id="1259262"/>
    <lineage>
        <taxon>Bacteria</taxon>
        <taxon>Bacillati</taxon>
        <taxon>Actinomycetota</taxon>
        <taxon>Actinomycetes</taxon>
        <taxon>Micrococcales</taxon>
        <taxon>Microbacteriaceae</taxon>
        <taxon>Cryobacterium</taxon>
    </lineage>
</organism>
<gene>
    <name evidence="5" type="ORF">E3T23_03170</name>
</gene>
<dbReference type="PANTHER" id="PTHR12304:SF4">
    <property type="entry name" value="URIDINE NUCLEOSIDASE"/>
    <property type="match status" value="1"/>
</dbReference>
<dbReference type="PANTHER" id="PTHR12304">
    <property type="entry name" value="INOSINE-URIDINE PREFERRING NUCLEOSIDE HYDROLASE"/>
    <property type="match status" value="1"/>
</dbReference>
<comment type="caution">
    <text evidence="5">The sequence shown here is derived from an EMBL/GenBank/DDBJ whole genome shotgun (WGS) entry which is preliminary data.</text>
</comment>
<dbReference type="SUPFAM" id="SSF53590">
    <property type="entry name" value="Nucleoside hydrolase"/>
    <property type="match status" value="1"/>
</dbReference>
<evidence type="ECO:0000313" key="5">
    <source>
        <dbReference type="EMBL" id="TFC83086.1"/>
    </source>
</evidence>
<evidence type="ECO:0000256" key="2">
    <source>
        <dbReference type="ARBA" id="ARBA00023295"/>
    </source>
</evidence>
<keyword evidence="1 5" id="KW-0378">Hydrolase</keyword>
<dbReference type="GO" id="GO:0008477">
    <property type="term" value="F:purine nucleosidase activity"/>
    <property type="evidence" value="ECO:0007669"/>
    <property type="project" value="TreeGrafter"/>
</dbReference>
<dbReference type="InterPro" id="IPR036452">
    <property type="entry name" value="Ribo_hydro-like"/>
</dbReference>
<feature type="region of interest" description="Disordered" evidence="3">
    <location>
        <begin position="294"/>
        <end position="329"/>
    </location>
</feature>
<evidence type="ECO:0000256" key="3">
    <source>
        <dbReference type="SAM" id="MobiDB-lite"/>
    </source>
</evidence>
<evidence type="ECO:0000259" key="4">
    <source>
        <dbReference type="Pfam" id="PF01156"/>
    </source>
</evidence>
<dbReference type="EMBL" id="SOGN01000018">
    <property type="protein sequence ID" value="TFC83086.1"/>
    <property type="molecule type" value="Genomic_DNA"/>
</dbReference>
<evidence type="ECO:0000313" key="6">
    <source>
        <dbReference type="Proteomes" id="UP000298433"/>
    </source>
</evidence>